<dbReference type="STRING" id="1736691.SAMN06295964_2618"/>
<dbReference type="RefSeq" id="WP_078700566.1">
    <property type="nucleotide sequence ID" value="NZ_LT796768.1"/>
</dbReference>
<name>A0A1T4Z5P7_9ACTN</name>
<evidence type="ECO:0000313" key="1">
    <source>
        <dbReference type="EMBL" id="SKB09319.1"/>
    </source>
</evidence>
<reference evidence="2" key="1">
    <citation type="submission" date="2017-02" db="EMBL/GenBank/DDBJ databases">
        <authorList>
            <person name="Varghese N."/>
            <person name="Submissions S."/>
        </authorList>
    </citation>
    <scope>NUCLEOTIDE SEQUENCE [LARGE SCALE GENOMIC DNA]</scope>
    <source>
        <strain evidence="2">9H-4</strain>
    </source>
</reference>
<dbReference type="Gene3D" id="1.10.287.1060">
    <property type="entry name" value="ESAT-6-like"/>
    <property type="match status" value="1"/>
</dbReference>
<organism evidence="1 2">
    <name type="scientific">Aeromicrobium choanae</name>
    <dbReference type="NCBI Taxonomy" id="1736691"/>
    <lineage>
        <taxon>Bacteria</taxon>
        <taxon>Bacillati</taxon>
        <taxon>Actinomycetota</taxon>
        <taxon>Actinomycetes</taxon>
        <taxon>Propionibacteriales</taxon>
        <taxon>Nocardioidaceae</taxon>
        <taxon>Aeromicrobium</taxon>
    </lineage>
</organism>
<dbReference type="Pfam" id="PF06013">
    <property type="entry name" value="WXG100"/>
    <property type="match status" value="1"/>
</dbReference>
<dbReference type="SUPFAM" id="SSF140453">
    <property type="entry name" value="EsxAB dimer-like"/>
    <property type="match status" value="1"/>
</dbReference>
<evidence type="ECO:0000313" key="2">
    <source>
        <dbReference type="Proteomes" id="UP000191040"/>
    </source>
</evidence>
<keyword evidence="2" id="KW-1185">Reference proteome</keyword>
<protein>
    <submittedName>
        <fullName evidence="1">Proteins of 100 residues with WXG</fullName>
    </submittedName>
</protein>
<dbReference type="Proteomes" id="UP000191040">
    <property type="component" value="Chromosome I"/>
</dbReference>
<sequence length="101" mass="11352">MVQARIEDLYALYNTLNKSMQETDTMVSNVDASLNQANEEWQSTGAKEFNEAWIQFKQALTQLCQAFSNAGTDVAFQHNKFAEGAKEADQHPVLTPLQSPR</sequence>
<dbReference type="OrthoDB" id="3254594at2"/>
<dbReference type="AlphaFoldDB" id="A0A1T4Z5P7"/>
<dbReference type="InterPro" id="IPR010310">
    <property type="entry name" value="T7SS_ESAT-6-like"/>
</dbReference>
<accession>A0A1T4Z5P7</accession>
<dbReference type="EMBL" id="LT796768">
    <property type="protein sequence ID" value="SKB09319.1"/>
    <property type="molecule type" value="Genomic_DNA"/>
</dbReference>
<gene>
    <name evidence="1" type="ORF">SAMN06295964_2618</name>
</gene>
<dbReference type="InterPro" id="IPR036689">
    <property type="entry name" value="ESAT-6-like_sf"/>
</dbReference>
<proteinExistence type="predicted"/>